<evidence type="ECO:0000259" key="1">
    <source>
        <dbReference type="Pfam" id="PF13649"/>
    </source>
</evidence>
<accession>A0A5C6V8R2</accession>
<dbReference type="CDD" id="cd02440">
    <property type="entry name" value="AdoMet_MTases"/>
    <property type="match status" value="1"/>
</dbReference>
<dbReference type="EMBL" id="VOQS01000005">
    <property type="protein sequence ID" value="TXC81114.1"/>
    <property type="molecule type" value="Genomic_DNA"/>
</dbReference>
<dbReference type="GO" id="GO:0032259">
    <property type="term" value="P:methylation"/>
    <property type="evidence" value="ECO:0007669"/>
    <property type="project" value="UniProtKB-KW"/>
</dbReference>
<keyword evidence="2" id="KW-0489">Methyltransferase</keyword>
<sequence length="316" mass="35743">MTNHVKRSPVTDSSRLISHNVQADPTSQRVVEAVKARLCGDGNVPAATLEHQLGLVDRLSGFELGRFLLVNRGLDAYWTHRLVIHETDSLRQGMVSELEYLIFERLPAVLATRERFKIFRRELQARLKPGFVLASVPCGWMGDLLLLDYETYADVRLLGLDLDKNALDGAYQLANERGLARQVQLHHADAWEMDLNANVDILTSNGLNIYEPDNERVVSLYLKFFNALKPGGQLITSFLTPPPTLSNESPWDMNATTPTLLALQQLLFVQIIEVKWSSFRTHSQTREQLERVGFRDVTFVNDRGCMFPTVIAKKPS</sequence>
<name>A0A5C6V8R2_9BURK</name>
<dbReference type="RefSeq" id="WP_147238451.1">
    <property type="nucleotide sequence ID" value="NZ_VOQS01000005.1"/>
</dbReference>
<dbReference type="InterPro" id="IPR029063">
    <property type="entry name" value="SAM-dependent_MTases_sf"/>
</dbReference>
<comment type="caution">
    <text evidence="2">The sequence shown here is derived from an EMBL/GenBank/DDBJ whole genome shotgun (WGS) entry which is preliminary data.</text>
</comment>
<gene>
    <name evidence="2" type="ORF">FRZ40_43865</name>
</gene>
<dbReference type="InterPro" id="IPR041698">
    <property type="entry name" value="Methyltransf_25"/>
</dbReference>
<keyword evidence="2" id="KW-0808">Transferase</keyword>
<dbReference type="SUPFAM" id="SSF53335">
    <property type="entry name" value="S-adenosyl-L-methionine-dependent methyltransferases"/>
    <property type="match status" value="1"/>
</dbReference>
<dbReference type="Proteomes" id="UP000321776">
    <property type="component" value="Unassembled WGS sequence"/>
</dbReference>
<dbReference type="Gene3D" id="3.40.50.150">
    <property type="entry name" value="Vaccinia Virus protein VP39"/>
    <property type="match status" value="1"/>
</dbReference>
<protein>
    <submittedName>
        <fullName evidence="2">SAM-dependent methyltransferase</fullName>
    </submittedName>
</protein>
<proteinExistence type="predicted"/>
<organism evidence="2 3">
    <name type="scientific">Paraburkholderia azotifigens</name>
    <dbReference type="NCBI Taxonomy" id="2057004"/>
    <lineage>
        <taxon>Bacteria</taxon>
        <taxon>Pseudomonadati</taxon>
        <taxon>Pseudomonadota</taxon>
        <taxon>Betaproteobacteria</taxon>
        <taxon>Burkholderiales</taxon>
        <taxon>Burkholderiaceae</taxon>
        <taxon>Paraburkholderia</taxon>
    </lineage>
</organism>
<dbReference type="Pfam" id="PF13649">
    <property type="entry name" value="Methyltransf_25"/>
    <property type="match status" value="1"/>
</dbReference>
<reference evidence="2 3" key="1">
    <citation type="journal article" date="2018" name="Int. J. Syst. Evol. Microbiol.">
        <title>Paraburkholderia azotifigens sp. nov., a nitrogen-fixing bacterium isolated from paddy soil.</title>
        <authorList>
            <person name="Choi G.M."/>
            <person name="Im W.T."/>
        </authorList>
    </citation>
    <scope>NUCLEOTIDE SEQUENCE [LARGE SCALE GENOMIC DNA]</scope>
    <source>
        <strain evidence="2 3">NF 2-5-3</strain>
    </source>
</reference>
<feature type="domain" description="Methyltransferase" evidence="1">
    <location>
        <begin position="149"/>
        <end position="232"/>
    </location>
</feature>
<evidence type="ECO:0000313" key="3">
    <source>
        <dbReference type="Proteomes" id="UP000321776"/>
    </source>
</evidence>
<dbReference type="AlphaFoldDB" id="A0A5C6V8R2"/>
<dbReference type="GO" id="GO:0008168">
    <property type="term" value="F:methyltransferase activity"/>
    <property type="evidence" value="ECO:0007669"/>
    <property type="project" value="UniProtKB-KW"/>
</dbReference>
<evidence type="ECO:0000313" key="2">
    <source>
        <dbReference type="EMBL" id="TXC81114.1"/>
    </source>
</evidence>